<dbReference type="GO" id="GO:0016887">
    <property type="term" value="F:ATP hydrolysis activity"/>
    <property type="evidence" value="ECO:0007669"/>
    <property type="project" value="InterPro"/>
</dbReference>
<sequence length="262" mass="28801">METLIIWRWVNNMGLIIETERLSRSFGDRLAVDGLALAIAPGEIFGLLGPNGAGKTTTIRMLATLLPPSGGAARVCGFDVVGAAGEVRKRIGYVMQQVSPMGYYMLTGREKTEIEAALYHVPRRQVKARAGEVLDLVGLSEDADRLVQEYSGGMQKRLDLACGLLHRPELLILDEPTLGLDVPSRHRMWDHIRSLCDQGMTVLLATNYMDEADRLCDRLTIIDHGREVVSGTPAELKEATGAPSLDDVFLRHTGHALREEAE</sequence>
<proteinExistence type="inferred from homology"/>
<dbReference type="InterPro" id="IPR003439">
    <property type="entry name" value="ABC_transporter-like_ATP-bd"/>
</dbReference>
<evidence type="ECO:0000313" key="8">
    <source>
        <dbReference type="EMBL" id="TMR07739.1"/>
    </source>
</evidence>
<evidence type="ECO:0000256" key="5">
    <source>
        <dbReference type="ARBA" id="ARBA00022840"/>
    </source>
</evidence>
<evidence type="ECO:0000313" key="9">
    <source>
        <dbReference type="Proteomes" id="UP000309128"/>
    </source>
</evidence>
<dbReference type="SUPFAM" id="SSF52540">
    <property type="entry name" value="P-loop containing nucleoside triphosphate hydrolases"/>
    <property type="match status" value="1"/>
</dbReference>
<comment type="subcellular location">
    <subcellularLocation>
        <location evidence="1">Cell membrane</location>
        <topology evidence="1">Peripheral membrane protein</topology>
    </subcellularLocation>
</comment>
<gene>
    <name evidence="8" type="ORF">ETD86_50725</name>
</gene>
<evidence type="ECO:0000256" key="1">
    <source>
        <dbReference type="ARBA" id="ARBA00004202"/>
    </source>
</evidence>
<evidence type="ECO:0000256" key="2">
    <source>
        <dbReference type="ARBA" id="ARBA00005417"/>
    </source>
</evidence>
<dbReference type="PANTHER" id="PTHR42711">
    <property type="entry name" value="ABC TRANSPORTER ATP-BINDING PROTEIN"/>
    <property type="match status" value="1"/>
</dbReference>
<dbReference type="InterPro" id="IPR003593">
    <property type="entry name" value="AAA+_ATPase"/>
</dbReference>
<dbReference type="PROSITE" id="PS50893">
    <property type="entry name" value="ABC_TRANSPORTER_2"/>
    <property type="match status" value="1"/>
</dbReference>
<keyword evidence="9" id="KW-1185">Reference proteome</keyword>
<dbReference type="GO" id="GO:0046677">
    <property type="term" value="P:response to antibiotic"/>
    <property type="evidence" value="ECO:0007669"/>
    <property type="project" value="UniProtKB-KW"/>
</dbReference>
<reference evidence="8 9" key="1">
    <citation type="submission" date="2019-05" db="EMBL/GenBank/DDBJ databases">
        <title>Draft genome sequence of Nonomuraea turkmeniaca DSM 43926.</title>
        <authorList>
            <person name="Saricaoglu S."/>
            <person name="Isik K."/>
        </authorList>
    </citation>
    <scope>NUCLEOTIDE SEQUENCE [LARGE SCALE GENOMIC DNA]</scope>
    <source>
        <strain evidence="8 9">DSM 43926</strain>
    </source>
</reference>
<dbReference type="SMART" id="SM00382">
    <property type="entry name" value="AAA"/>
    <property type="match status" value="1"/>
</dbReference>
<dbReference type="Proteomes" id="UP000309128">
    <property type="component" value="Unassembled WGS sequence"/>
</dbReference>
<keyword evidence="6" id="KW-0046">Antibiotic resistance</keyword>
<dbReference type="InterPro" id="IPR027417">
    <property type="entry name" value="P-loop_NTPase"/>
</dbReference>
<dbReference type="PROSITE" id="PS00211">
    <property type="entry name" value="ABC_TRANSPORTER_1"/>
    <property type="match status" value="1"/>
</dbReference>
<comment type="caution">
    <text evidence="8">The sequence shown here is derived from an EMBL/GenBank/DDBJ whole genome shotgun (WGS) entry which is preliminary data.</text>
</comment>
<dbReference type="InterPro" id="IPR050763">
    <property type="entry name" value="ABC_transporter_ATP-binding"/>
</dbReference>
<dbReference type="Gene3D" id="3.40.50.300">
    <property type="entry name" value="P-loop containing nucleotide triphosphate hydrolases"/>
    <property type="match status" value="1"/>
</dbReference>
<dbReference type="PANTHER" id="PTHR42711:SF5">
    <property type="entry name" value="ABC TRANSPORTER ATP-BINDING PROTEIN NATA"/>
    <property type="match status" value="1"/>
</dbReference>
<dbReference type="GO" id="GO:0005524">
    <property type="term" value="F:ATP binding"/>
    <property type="evidence" value="ECO:0007669"/>
    <property type="project" value="UniProtKB-KW"/>
</dbReference>
<evidence type="ECO:0000256" key="6">
    <source>
        <dbReference type="ARBA" id="ARBA00023251"/>
    </source>
</evidence>
<dbReference type="GO" id="GO:0005886">
    <property type="term" value="C:plasma membrane"/>
    <property type="evidence" value="ECO:0007669"/>
    <property type="project" value="UniProtKB-SubCell"/>
</dbReference>
<keyword evidence="4" id="KW-0547">Nucleotide-binding</keyword>
<accession>A0A5S4EWB6</accession>
<dbReference type="OrthoDB" id="9804819at2"/>
<dbReference type="InterPro" id="IPR017871">
    <property type="entry name" value="ABC_transporter-like_CS"/>
</dbReference>
<evidence type="ECO:0000259" key="7">
    <source>
        <dbReference type="PROSITE" id="PS50893"/>
    </source>
</evidence>
<organism evidence="8 9">
    <name type="scientific">Nonomuraea turkmeniaca</name>
    <dbReference type="NCBI Taxonomy" id="103838"/>
    <lineage>
        <taxon>Bacteria</taxon>
        <taxon>Bacillati</taxon>
        <taxon>Actinomycetota</taxon>
        <taxon>Actinomycetes</taxon>
        <taxon>Streptosporangiales</taxon>
        <taxon>Streptosporangiaceae</taxon>
        <taxon>Nonomuraea</taxon>
    </lineage>
</organism>
<dbReference type="AlphaFoldDB" id="A0A5S4EWB6"/>
<evidence type="ECO:0000256" key="3">
    <source>
        <dbReference type="ARBA" id="ARBA00022448"/>
    </source>
</evidence>
<keyword evidence="5 8" id="KW-0067">ATP-binding</keyword>
<protein>
    <submittedName>
        <fullName evidence="8">ATP-binding cassette domain-containing protein</fullName>
    </submittedName>
</protein>
<dbReference type="EMBL" id="VCKY01000353">
    <property type="protein sequence ID" value="TMR07739.1"/>
    <property type="molecule type" value="Genomic_DNA"/>
</dbReference>
<comment type="similarity">
    <text evidence="2">Belongs to the ABC transporter superfamily.</text>
</comment>
<feature type="domain" description="ABC transporter" evidence="7">
    <location>
        <begin position="17"/>
        <end position="249"/>
    </location>
</feature>
<dbReference type="Pfam" id="PF00005">
    <property type="entry name" value="ABC_tran"/>
    <property type="match status" value="1"/>
</dbReference>
<name>A0A5S4EWB6_9ACTN</name>
<evidence type="ECO:0000256" key="4">
    <source>
        <dbReference type="ARBA" id="ARBA00022741"/>
    </source>
</evidence>
<keyword evidence="3" id="KW-0813">Transport</keyword>